<protein>
    <recommendedName>
        <fullName evidence="3">Nudix hydrolase domain-containing protein</fullName>
    </recommendedName>
</protein>
<organism evidence="1 2">
    <name type="scientific">Rhodopseudomonas pseudopalustris</name>
    <dbReference type="NCBI Taxonomy" id="1513892"/>
    <lineage>
        <taxon>Bacteria</taxon>
        <taxon>Pseudomonadati</taxon>
        <taxon>Pseudomonadota</taxon>
        <taxon>Alphaproteobacteria</taxon>
        <taxon>Hyphomicrobiales</taxon>
        <taxon>Nitrobacteraceae</taxon>
        <taxon>Rhodopseudomonas</taxon>
    </lineage>
</organism>
<dbReference type="SUPFAM" id="SSF55811">
    <property type="entry name" value="Nudix"/>
    <property type="match status" value="1"/>
</dbReference>
<dbReference type="EMBL" id="FODT01000004">
    <property type="protein sequence ID" value="SEO75864.1"/>
    <property type="molecule type" value="Genomic_DNA"/>
</dbReference>
<sequence length="238" mass="26932">MSASVPVTIHRVTHLDLWVGDYVWPFTERHRSKIDGYFAARQLEQPKLWNGRVLLGRRPRFDGARFSAECFETDFASFLCWREWDFPDASVFNGFGMGVIRSKDGAIVLGEMGAHTSNAGQVYFAGGTPDPSDVRNHRLDIAASVTREVQEETGLSRFDYRAADDWHCVEAGSFVAMLRILDVYLPAEALKSRIEAHLARDELPEFSRVHLVRSEADFLPAMPRFVTAYLTMLLDGDD</sequence>
<reference evidence="2" key="1">
    <citation type="submission" date="2016-10" db="EMBL/GenBank/DDBJ databases">
        <authorList>
            <person name="Varghese N."/>
            <person name="Submissions S."/>
        </authorList>
    </citation>
    <scope>NUCLEOTIDE SEQUENCE [LARGE SCALE GENOMIC DNA]</scope>
    <source>
        <strain evidence="2">DSM 123</strain>
    </source>
</reference>
<gene>
    <name evidence="1" type="ORF">SAMN05444123_104384</name>
</gene>
<dbReference type="InterPro" id="IPR015797">
    <property type="entry name" value="NUDIX_hydrolase-like_dom_sf"/>
</dbReference>
<proteinExistence type="predicted"/>
<dbReference type="Proteomes" id="UP000199615">
    <property type="component" value="Unassembled WGS sequence"/>
</dbReference>
<evidence type="ECO:0008006" key="3">
    <source>
        <dbReference type="Google" id="ProtNLM"/>
    </source>
</evidence>
<accession>A0A1H8SBY0</accession>
<keyword evidence="2" id="KW-1185">Reference proteome</keyword>
<dbReference type="OrthoDB" id="9806849at2"/>
<evidence type="ECO:0000313" key="2">
    <source>
        <dbReference type="Proteomes" id="UP000199615"/>
    </source>
</evidence>
<name>A0A1H8SBY0_9BRAD</name>
<dbReference type="RefSeq" id="WP_092683618.1">
    <property type="nucleotide sequence ID" value="NZ_FODT01000004.1"/>
</dbReference>
<evidence type="ECO:0000313" key="1">
    <source>
        <dbReference type="EMBL" id="SEO75864.1"/>
    </source>
</evidence>
<dbReference type="Gene3D" id="3.90.79.10">
    <property type="entry name" value="Nucleoside Triphosphate Pyrophosphohydrolase"/>
    <property type="match status" value="1"/>
</dbReference>
<dbReference type="AlphaFoldDB" id="A0A1H8SBY0"/>